<dbReference type="Gene3D" id="3.40.50.12580">
    <property type="match status" value="1"/>
</dbReference>
<accession>A0A7T5RJV8</accession>
<reference evidence="1 2" key="1">
    <citation type="submission" date="2020-07" db="EMBL/GenBank/DDBJ databases">
        <title>Huge and variable diversity of episymbiotic CPR bacteria and DPANN archaea in groundwater ecosystems.</title>
        <authorList>
            <person name="He C.Y."/>
            <person name="Keren R."/>
            <person name="Whittaker M."/>
            <person name="Farag I.F."/>
            <person name="Doudna J."/>
            <person name="Cate J.H.D."/>
            <person name="Banfield J.F."/>
        </authorList>
    </citation>
    <scope>NUCLEOTIDE SEQUENCE [LARGE SCALE GENOMIC DNA]</scope>
    <source>
        <strain evidence="1">NC_groundwater_541_Ag_S-0.1um_46_50</strain>
    </source>
</reference>
<name>A0A7T5RJV8_9BACT</name>
<gene>
    <name evidence="1" type="ORF">HYW89_00795</name>
</gene>
<dbReference type="GO" id="GO:0016740">
    <property type="term" value="F:transferase activity"/>
    <property type="evidence" value="ECO:0007669"/>
    <property type="project" value="UniProtKB-KW"/>
</dbReference>
<dbReference type="InterPro" id="IPR043148">
    <property type="entry name" value="TagF_C"/>
</dbReference>
<keyword evidence="1" id="KW-0808">Transferase</keyword>
<organism evidence="1 2">
    <name type="scientific">Candidatus Sungiibacteriota bacterium</name>
    <dbReference type="NCBI Taxonomy" id="2750080"/>
    <lineage>
        <taxon>Bacteria</taxon>
        <taxon>Candidatus Sungiibacteriota</taxon>
    </lineage>
</organism>
<sequence>MRTIFVTALTGLEIRNFLVSDFYRFLQEKQDMRVVFFVEAVKYEFCKNKFSQKNQTIEPVPDIQTAQKPLRRFLNLICYASIATPTIQFRQKRAYLNGGSMINYLFKHFIWILGHFKIWKLLLRSFEYYILHDDQIWKKYFERYRPAVVMGTSLTLDEDTALLKYAKRRRIPTVGMVRSWDNLTSKTFLRIHPDRLLVQNPHMVEEATKLGDYPRERIRIVGFPQFEKYFDSAWHMSREELAARFNLDPGKRWITYFTGGLPLSVLNKRDYTDHVLMLKRSCERGEFGNAQILVRVHPNDNIILQGEAAKIPILDFGKDFKFGWDDVKLLLNVLRLSDVTINLGSTIALEAAIFNRPIILAAFNGYDEDKLPWQNKLSVTLANTVHYKDVEETGGVWKVRNEKELIQAVKTYLENPKLHEEGRRRLVETLVGPIGGASQRIFDTVISLIK</sequence>
<dbReference type="Proteomes" id="UP000595618">
    <property type="component" value="Chromosome"/>
</dbReference>
<evidence type="ECO:0000313" key="1">
    <source>
        <dbReference type="EMBL" id="QQG45462.1"/>
    </source>
</evidence>
<dbReference type="EMBL" id="CP066690">
    <property type="protein sequence ID" value="QQG45462.1"/>
    <property type="molecule type" value="Genomic_DNA"/>
</dbReference>
<evidence type="ECO:0000313" key="2">
    <source>
        <dbReference type="Proteomes" id="UP000595618"/>
    </source>
</evidence>
<protein>
    <submittedName>
        <fullName evidence="1">CDP-glycerol glycerophosphotransferase family protein</fullName>
    </submittedName>
</protein>
<dbReference type="SUPFAM" id="SSF53756">
    <property type="entry name" value="UDP-Glycosyltransferase/glycogen phosphorylase"/>
    <property type="match status" value="1"/>
</dbReference>
<proteinExistence type="predicted"/>
<dbReference type="AlphaFoldDB" id="A0A7T5RJV8"/>